<dbReference type="PANTHER" id="PTHR10039:SF14">
    <property type="entry name" value="NACHT DOMAIN-CONTAINING PROTEIN"/>
    <property type="match status" value="1"/>
</dbReference>
<feature type="compositionally biased region" description="Low complexity" evidence="3">
    <location>
        <begin position="1004"/>
        <end position="1019"/>
    </location>
</feature>
<dbReference type="InterPro" id="IPR013087">
    <property type="entry name" value="Znf_C2H2_type"/>
</dbReference>
<evidence type="ECO:0000313" key="6">
    <source>
        <dbReference type="Proteomes" id="UP000624244"/>
    </source>
</evidence>
<dbReference type="PANTHER" id="PTHR10039">
    <property type="entry name" value="AMELOGENIN"/>
    <property type="match status" value="1"/>
</dbReference>
<dbReference type="AlphaFoldDB" id="A0A8H5ZFB4"/>
<accession>A0A8H5ZFB4</accession>
<dbReference type="Proteomes" id="UP000624244">
    <property type="component" value="Unassembled WGS sequence"/>
</dbReference>
<dbReference type="EMBL" id="WNKQ01000015">
    <property type="protein sequence ID" value="KAF5846838.1"/>
    <property type="molecule type" value="Genomic_DNA"/>
</dbReference>
<feature type="region of interest" description="Disordered" evidence="3">
    <location>
        <begin position="997"/>
        <end position="1019"/>
    </location>
</feature>
<keyword evidence="2" id="KW-0863">Zinc-finger</keyword>
<dbReference type="InterPro" id="IPR056125">
    <property type="entry name" value="DUF7708"/>
</dbReference>
<organism evidence="5 6">
    <name type="scientific">Cochliobolus sativus</name>
    <name type="common">Common root rot and spot blotch fungus</name>
    <name type="synonym">Bipolaris sorokiniana</name>
    <dbReference type="NCBI Taxonomy" id="45130"/>
    <lineage>
        <taxon>Eukaryota</taxon>
        <taxon>Fungi</taxon>
        <taxon>Dikarya</taxon>
        <taxon>Ascomycota</taxon>
        <taxon>Pezizomycotina</taxon>
        <taxon>Dothideomycetes</taxon>
        <taxon>Pleosporomycetidae</taxon>
        <taxon>Pleosporales</taxon>
        <taxon>Pleosporineae</taxon>
        <taxon>Pleosporaceae</taxon>
        <taxon>Bipolaris</taxon>
    </lineage>
</organism>
<gene>
    <name evidence="5" type="ORF">GGP41_004871</name>
</gene>
<dbReference type="SMART" id="SM00355">
    <property type="entry name" value="ZnF_C2H2"/>
    <property type="match status" value="4"/>
</dbReference>
<keyword evidence="1" id="KW-0677">Repeat</keyword>
<dbReference type="Pfam" id="PF24809">
    <property type="entry name" value="DUF7708"/>
    <property type="match status" value="1"/>
</dbReference>
<dbReference type="InterPro" id="IPR054471">
    <property type="entry name" value="GPIID_WHD"/>
</dbReference>
<evidence type="ECO:0000313" key="5">
    <source>
        <dbReference type="EMBL" id="KAF5846838.1"/>
    </source>
</evidence>
<dbReference type="PROSITE" id="PS50157">
    <property type="entry name" value="ZINC_FINGER_C2H2_2"/>
    <property type="match status" value="2"/>
</dbReference>
<evidence type="ECO:0000256" key="3">
    <source>
        <dbReference type="SAM" id="MobiDB-lite"/>
    </source>
</evidence>
<dbReference type="SUPFAM" id="SSF57667">
    <property type="entry name" value="beta-beta-alpha zinc fingers"/>
    <property type="match status" value="1"/>
</dbReference>
<reference evidence="5" key="1">
    <citation type="submission" date="2019-11" db="EMBL/GenBank/DDBJ databases">
        <title>Bipolaris sorokiniana Genome sequencing.</title>
        <authorList>
            <person name="Wang H."/>
        </authorList>
    </citation>
    <scope>NUCLEOTIDE SEQUENCE</scope>
</reference>
<dbReference type="GO" id="GO:0008270">
    <property type="term" value="F:zinc ion binding"/>
    <property type="evidence" value="ECO:0007669"/>
    <property type="project" value="UniProtKB-KW"/>
</dbReference>
<name>A0A8H5ZFB4_COCSA</name>
<comment type="caution">
    <text evidence="5">The sequence shown here is derived from an EMBL/GenBank/DDBJ whole genome shotgun (WGS) entry which is preliminary data.</text>
</comment>
<evidence type="ECO:0000259" key="4">
    <source>
        <dbReference type="PROSITE" id="PS50157"/>
    </source>
</evidence>
<feature type="domain" description="C2H2-type" evidence="4">
    <location>
        <begin position="925"/>
        <end position="953"/>
    </location>
</feature>
<dbReference type="InterPro" id="IPR056884">
    <property type="entry name" value="NPHP3-like_N"/>
</dbReference>
<protein>
    <recommendedName>
        <fullName evidence="4">C2H2-type domain-containing protein</fullName>
    </recommendedName>
</protein>
<proteinExistence type="predicted"/>
<dbReference type="Pfam" id="PF22939">
    <property type="entry name" value="WHD_GPIID"/>
    <property type="match status" value="1"/>
</dbReference>
<sequence length="1019" mass="117143">MAMHSTTFHLVLEKFKSGLSEKEKQQFATTTLNDVHVAIEKIQRKQQSDKRLRAMSRLELFLEGMKEYEKVVSVFLNTSAILAFVWVRLADHNCTLVMLNSKHSGPNEISVTDRQSQELTFMKIASTFHEAFDALLDAYQRIGEHMPLLAQYEDYFRNHPHMTRVLQLMYEDILKFHLKAMKYFQKRMWQQLFQALWKSFNTQFAAILRDLREHMALIESQATVSQFSEILETRRRIELQFDDERANEVRKRRMVVHQWLAAANCSADQEACTKVRREHPGTGKWLLRENRFCSWFDPILCSTHMLWMNGIPGAASLVVEEAMKLPDVHVAFFYCRYLDSERDTFLAVARGILSQLLSHDDALLSYLYEKASTSGQVTLSLEATARELLETSLKAFEKLYIVVDGIDECEGDQRQQIVSFFQDTWDSLPPADMDSLRCMFVSQDDNIARKHFASMSSLKITENHTREDIVEFVAGRSMTIKVKFDLTADRQQWVQDQVMKNADGMFLFAHLATSYLIDQSSRAELDKELLPENFPQGGTRLEKIYSRIIQRLTANRGSLSAKTGQLLTWLVCAKRPLMWREIQCAVSINLEEQTVDWERDRLRVDSKDLCGSLVNIHADGTVVIVHHSAKKYLLDKNLVNLGSGEGNLGLLCIRYLCFEGFNVEDDNLSVPDYIPSGYYGFMDYAYAYWARHLDAFLRVQEPKDALDEISEAAEVFIDMYWAQPRTKSIPPKSFLARWEALSSNRNFDKLTVAAHLAHKQLIASTAHSPDLQVLKLHHALNKVRKHLELESASATRTVKLQSMYGEKIFKCPRVNCIRFYSGFASEQERNDHIKKHERSFFCSFPGCPMAALGCNTLKELYKHDTEYHGTFDHDDEEEEADYPELPQQKVSFDCKECDAKFTRKQNLQIHMRSRHAESGSKPVAYVCPMCSKSFARKGDRTRHVTTSHDDAKSFVCGGKLRDGSDWGCGRVFKRGDMLNRHWKSTKGQVCIVQKQNEEDADNVSSSASLQPSAASTPRP</sequence>
<dbReference type="InterPro" id="IPR036236">
    <property type="entry name" value="Znf_C2H2_sf"/>
</dbReference>
<keyword evidence="2" id="KW-0479">Metal-binding</keyword>
<dbReference type="Pfam" id="PF00096">
    <property type="entry name" value="zf-C2H2"/>
    <property type="match status" value="2"/>
</dbReference>
<dbReference type="Pfam" id="PF24883">
    <property type="entry name" value="NPHP3_N"/>
    <property type="match status" value="1"/>
</dbReference>
<dbReference type="Gene3D" id="3.30.160.60">
    <property type="entry name" value="Classic Zinc Finger"/>
    <property type="match status" value="2"/>
</dbReference>
<evidence type="ECO:0000256" key="2">
    <source>
        <dbReference type="PROSITE-ProRule" id="PRU00042"/>
    </source>
</evidence>
<feature type="domain" description="C2H2-type" evidence="4">
    <location>
        <begin position="892"/>
        <end position="922"/>
    </location>
</feature>
<keyword evidence="2" id="KW-0862">Zinc</keyword>
<evidence type="ECO:0000256" key="1">
    <source>
        <dbReference type="ARBA" id="ARBA00022737"/>
    </source>
</evidence>
<dbReference type="PROSITE" id="PS00028">
    <property type="entry name" value="ZINC_FINGER_C2H2_1"/>
    <property type="match status" value="2"/>
</dbReference>